<proteinExistence type="predicted"/>
<dbReference type="PANTHER" id="PTHR22739:SF7">
    <property type="entry name" value="EG:152A3.3 PROTEIN-RELATED"/>
    <property type="match status" value="1"/>
</dbReference>
<dbReference type="InterPro" id="IPR026111">
    <property type="entry name" value="Abra"/>
</dbReference>
<dbReference type="EMBL" id="GGYP01003092">
    <property type="protein sequence ID" value="MDE47863.1"/>
    <property type="molecule type" value="Transcribed_RNA"/>
</dbReference>
<dbReference type="GO" id="GO:0045944">
    <property type="term" value="P:positive regulation of transcription by RNA polymerase II"/>
    <property type="evidence" value="ECO:0007669"/>
    <property type="project" value="TreeGrafter"/>
</dbReference>
<dbReference type="Gene3D" id="1.10.10.1540">
    <property type="entry name" value="Costar domain"/>
    <property type="match status" value="1"/>
</dbReference>
<sequence length="189" mass="21029">MDSSPTTPSTPPASNSTPRIYGNDSLSNRIGKFQDAVEKNAVKQKQNPFSGSFECASLRGKLGKYDPNYGKPVPGTKTEARGIKAHESVEDEIRVLCSVIEEHGKPIEDGLAEIKFGDLFKLYQVISNKVVGVLIRARKHGFVQFEGEMLYQRRDDNVVIKLVKSPPRGIRVTKNQVFKMGQSLDSQYN</sequence>
<dbReference type="InterPro" id="IPR027817">
    <property type="entry name" value="Costars_dom"/>
</dbReference>
<name>A0A6G1SD48_9ACAR</name>
<organism evidence="3">
    <name type="scientific">Aceria tosichella</name>
    <name type="common">wheat curl mite</name>
    <dbReference type="NCBI Taxonomy" id="561515"/>
    <lineage>
        <taxon>Eukaryota</taxon>
        <taxon>Metazoa</taxon>
        <taxon>Ecdysozoa</taxon>
        <taxon>Arthropoda</taxon>
        <taxon>Chelicerata</taxon>
        <taxon>Arachnida</taxon>
        <taxon>Acari</taxon>
        <taxon>Acariformes</taxon>
        <taxon>Trombidiformes</taxon>
        <taxon>Prostigmata</taxon>
        <taxon>Eupodina</taxon>
        <taxon>Eriophyoidea</taxon>
        <taxon>Eriophyidae</taxon>
        <taxon>Eriophyinae</taxon>
        <taxon>Aceriini</taxon>
        <taxon>Aceria</taxon>
    </lineage>
</organism>
<dbReference type="PANTHER" id="PTHR22739">
    <property type="entry name" value="STRIATED MUSCLE ACTIVATOR OF RHO-DEPENDENT SIGNALING-RELATED"/>
    <property type="match status" value="1"/>
</dbReference>
<evidence type="ECO:0000259" key="2">
    <source>
        <dbReference type="SMART" id="SM01283"/>
    </source>
</evidence>
<dbReference type="GO" id="GO:0030017">
    <property type="term" value="C:sarcomere"/>
    <property type="evidence" value="ECO:0007669"/>
    <property type="project" value="TreeGrafter"/>
</dbReference>
<feature type="compositionally biased region" description="Low complexity" evidence="1">
    <location>
        <begin position="1"/>
        <end position="18"/>
    </location>
</feature>
<feature type="region of interest" description="Disordered" evidence="1">
    <location>
        <begin position="1"/>
        <end position="26"/>
    </location>
</feature>
<dbReference type="GO" id="GO:0035025">
    <property type="term" value="P:positive regulation of Rho protein signal transduction"/>
    <property type="evidence" value="ECO:0007669"/>
    <property type="project" value="InterPro"/>
</dbReference>
<gene>
    <name evidence="3" type="primary">ABRA</name>
    <name evidence="3" type="ORF">g.19177</name>
</gene>
<reference evidence="3" key="1">
    <citation type="submission" date="2018-10" db="EMBL/GenBank/DDBJ databases">
        <title>Transcriptome assembly of Aceria tosichella (Wheat curl mite) Type 2.</title>
        <authorList>
            <person name="Scully E.D."/>
            <person name="Geib S.M."/>
            <person name="Palmer N.A."/>
            <person name="Gupta A.K."/>
            <person name="Sarath G."/>
            <person name="Tatineni S."/>
        </authorList>
    </citation>
    <scope>NUCLEOTIDE SEQUENCE</scope>
    <source>
        <strain evidence="3">LincolnNE</strain>
    </source>
</reference>
<dbReference type="InterPro" id="IPR038095">
    <property type="entry name" value="Costars_sf"/>
</dbReference>
<dbReference type="SMART" id="SM01283">
    <property type="entry name" value="Costars"/>
    <property type="match status" value="1"/>
</dbReference>
<feature type="domain" description="Costars" evidence="2">
    <location>
        <begin position="87"/>
        <end position="163"/>
    </location>
</feature>
<dbReference type="AlphaFoldDB" id="A0A6G1SD48"/>
<evidence type="ECO:0000256" key="1">
    <source>
        <dbReference type="SAM" id="MobiDB-lite"/>
    </source>
</evidence>
<dbReference type="Pfam" id="PF14705">
    <property type="entry name" value="Costars"/>
    <property type="match status" value="1"/>
</dbReference>
<protein>
    <submittedName>
        <fullName evidence="3">Actin-binding Rho-activating protein</fullName>
    </submittedName>
</protein>
<evidence type="ECO:0000313" key="3">
    <source>
        <dbReference type="EMBL" id="MDE47863.1"/>
    </source>
</evidence>
<accession>A0A6G1SD48</accession>
<dbReference type="GO" id="GO:0003779">
    <property type="term" value="F:actin binding"/>
    <property type="evidence" value="ECO:0007669"/>
    <property type="project" value="InterPro"/>
</dbReference>